<evidence type="ECO:0000313" key="2">
    <source>
        <dbReference type="Proteomes" id="UP001631969"/>
    </source>
</evidence>
<accession>A0ACC7NTS3</accession>
<dbReference type="EMBL" id="JBJURJ010000002">
    <property type="protein sequence ID" value="MFM9327444.1"/>
    <property type="molecule type" value="Genomic_DNA"/>
</dbReference>
<keyword evidence="2" id="KW-1185">Reference proteome</keyword>
<reference evidence="1" key="1">
    <citation type="submission" date="2024-12" db="EMBL/GenBank/DDBJ databases">
        <authorList>
            <person name="Wu N."/>
        </authorList>
    </citation>
    <scope>NUCLEOTIDE SEQUENCE</scope>
    <source>
        <strain evidence="1">P15</strain>
    </source>
</reference>
<organism evidence="1 2">
    <name type="scientific">Paenibacillus mesotrionivorans</name>
    <dbReference type="NCBI Taxonomy" id="3160968"/>
    <lineage>
        <taxon>Bacteria</taxon>
        <taxon>Bacillati</taxon>
        <taxon>Bacillota</taxon>
        <taxon>Bacilli</taxon>
        <taxon>Bacillales</taxon>
        <taxon>Paenibacillaceae</taxon>
        <taxon>Paenibacillus</taxon>
    </lineage>
</organism>
<comment type="caution">
    <text evidence="1">The sequence shown here is derived from an EMBL/GenBank/DDBJ whole genome shotgun (WGS) entry which is preliminary data.</text>
</comment>
<proteinExistence type="predicted"/>
<sequence length="305" mass="33233">MRAKVGIIGLGDIAQKAYIPVLAAHSGVDIAAVMSRSAETVERVGHSLRVPGRYTGLDRLLGEVELDAVFVHSPTETHYGIVMQCLQAGVSVYVDKPLSYEIGESEEMAACAQETGKLLAVGFNRRFAPLYVEAKAWMEEAGGFRLCSAEKHRIRQQKHSAKQTLYDDLIHMMDLVLWLSGEMEPEVRYRQQADADGRLLWGTGTLALDSGEASFSMVRSAGLDLERLELHGGGRSARVVNLEQGTFAEAGGAVREAGFGSWEPVPQRRGFTGAVEHFLASLSNPAACTISADKVLPVHRLIERL</sequence>
<dbReference type="Proteomes" id="UP001631969">
    <property type="component" value="Unassembled WGS sequence"/>
</dbReference>
<protein>
    <submittedName>
        <fullName evidence="1">Gfo/Idh/MocA family protein</fullName>
    </submittedName>
</protein>
<name>A0ACC7NTS3_9BACL</name>
<gene>
    <name evidence="1" type="ORF">ACI1P1_03930</name>
</gene>
<evidence type="ECO:0000313" key="1">
    <source>
        <dbReference type="EMBL" id="MFM9327444.1"/>
    </source>
</evidence>